<evidence type="ECO:0008006" key="3">
    <source>
        <dbReference type="Google" id="ProtNLM"/>
    </source>
</evidence>
<reference evidence="1" key="1">
    <citation type="submission" date="2022-12" db="EMBL/GenBank/DDBJ databases">
        <authorList>
            <person name="Petersen C."/>
        </authorList>
    </citation>
    <scope>NUCLEOTIDE SEQUENCE</scope>
    <source>
        <strain evidence="1">IBT 35673</strain>
    </source>
</reference>
<evidence type="ECO:0000313" key="2">
    <source>
        <dbReference type="Proteomes" id="UP001147695"/>
    </source>
</evidence>
<name>A0A9W9UBS0_PENBR</name>
<comment type="caution">
    <text evidence="1">The sequence shown here is derived from an EMBL/GenBank/DDBJ whole genome shotgun (WGS) entry which is preliminary data.</text>
</comment>
<sequence>MDEYQRRVLTQFFEPPSKVSQASCHQFVLTHITPTLLPIATDSIAVRPCPFQGSMSYTAIIDHCSTRDNHRTVVQFRTAKQDLSGVIEASRIHGSIVPTVTYQGMYEMLFVYTSPFAEGMPYVNVVMSSQDLNLPPEKVLLTATDLADLVTRGARANVAISETVSQLSSSLDELSQTVNSYNFKSIALRNKISACISKLQPRLQDVASLPIVLTHQDLSPYNYLIEEKTGRLQAVLDWHGSIYLPIGSNFHFMESIFGSMTITGWKDATDRHKLELAFYDRVLERLSIQGHRGITKEQLELQKAIGSLVYGMGRLLELKNEWSERYLDVYLRGLSFMKDDVDPLG</sequence>
<organism evidence="1 2">
    <name type="scientific">Penicillium brevicompactum</name>
    <dbReference type="NCBI Taxonomy" id="5074"/>
    <lineage>
        <taxon>Eukaryota</taxon>
        <taxon>Fungi</taxon>
        <taxon>Dikarya</taxon>
        <taxon>Ascomycota</taxon>
        <taxon>Pezizomycotina</taxon>
        <taxon>Eurotiomycetes</taxon>
        <taxon>Eurotiomycetidae</taxon>
        <taxon>Eurotiales</taxon>
        <taxon>Aspergillaceae</taxon>
        <taxon>Penicillium</taxon>
    </lineage>
</organism>
<dbReference type="AlphaFoldDB" id="A0A9W9UBS0"/>
<dbReference type="SUPFAM" id="SSF56112">
    <property type="entry name" value="Protein kinase-like (PK-like)"/>
    <property type="match status" value="1"/>
</dbReference>
<dbReference type="InterPro" id="IPR011009">
    <property type="entry name" value="Kinase-like_dom_sf"/>
</dbReference>
<evidence type="ECO:0000313" key="1">
    <source>
        <dbReference type="EMBL" id="KAJ5329629.1"/>
    </source>
</evidence>
<dbReference type="Proteomes" id="UP001147695">
    <property type="component" value="Unassembled WGS sequence"/>
</dbReference>
<accession>A0A9W9UBS0</accession>
<protein>
    <recommendedName>
        <fullName evidence="3">Aminoglycoside phosphotransferase domain-containing protein</fullName>
    </recommendedName>
</protein>
<gene>
    <name evidence="1" type="ORF">N7452_010019</name>
</gene>
<proteinExistence type="predicted"/>
<reference evidence="1" key="2">
    <citation type="journal article" date="2023" name="IMA Fungus">
        <title>Comparative genomic study of the Penicillium genus elucidates a diverse pangenome and 15 lateral gene transfer events.</title>
        <authorList>
            <person name="Petersen C."/>
            <person name="Sorensen T."/>
            <person name="Nielsen M.R."/>
            <person name="Sondergaard T.E."/>
            <person name="Sorensen J.L."/>
            <person name="Fitzpatrick D.A."/>
            <person name="Frisvad J.C."/>
            <person name="Nielsen K.L."/>
        </authorList>
    </citation>
    <scope>NUCLEOTIDE SEQUENCE</scope>
    <source>
        <strain evidence="1">IBT 35673</strain>
    </source>
</reference>
<dbReference type="EMBL" id="JAPZBQ010000005">
    <property type="protein sequence ID" value="KAJ5329629.1"/>
    <property type="molecule type" value="Genomic_DNA"/>
</dbReference>